<evidence type="ECO:0000256" key="10">
    <source>
        <dbReference type="PROSITE-ProRule" id="PRU00182"/>
    </source>
</evidence>
<evidence type="ECO:0000313" key="13">
    <source>
        <dbReference type="EMBL" id="PIP28826.1"/>
    </source>
</evidence>
<dbReference type="Pfam" id="PF00579">
    <property type="entry name" value="tRNA-synt_1b"/>
    <property type="match status" value="1"/>
</dbReference>
<dbReference type="GO" id="GO:0005524">
    <property type="term" value="F:ATP binding"/>
    <property type="evidence" value="ECO:0007669"/>
    <property type="project" value="UniProtKB-KW"/>
</dbReference>
<dbReference type="InterPro" id="IPR002305">
    <property type="entry name" value="aa-tRNA-synth_Ic"/>
</dbReference>
<dbReference type="Gene3D" id="3.40.50.620">
    <property type="entry name" value="HUPs"/>
    <property type="match status" value="1"/>
</dbReference>
<keyword evidence="3 11" id="KW-0547">Nucleotide-binding</keyword>
<evidence type="ECO:0000256" key="4">
    <source>
        <dbReference type="ARBA" id="ARBA00022840"/>
    </source>
</evidence>
<dbReference type="InterPro" id="IPR054608">
    <property type="entry name" value="SYY-like_C"/>
</dbReference>
<dbReference type="NCBIfam" id="TIGR00234">
    <property type="entry name" value="tyrS"/>
    <property type="match status" value="1"/>
</dbReference>
<dbReference type="PROSITE" id="PS00178">
    <property type="entry name" value="AA_TRNA_LIGASE_I"/>
    <property type="match status" value="1"/>
</dbReference>
<dbReference type="InterPro" id="IPR014729">
    <property type="entry name" value="Rossmann-like_a/b/a_fold"/>
</dbReference>
<dbReference type="InterPro" id="IPR024088">
    <property type="entry name" value="Tyr-tRNA-ligase_bac-type"/>
</dbReference>
<dbReference type="SUPFAM" id="SSF52374">
    <property type="entry name" value="Nucleotidylyl transferase"/>
    <property type="match status" value="1"/>
</dbReference>
<dbReference type="PRINTS" id="PR01040">
    <property type="entry name" value="TRNASYNTHTYR"/>
</dbReference>
<dbReference type="InterPro" id="IPR002942">
    <property type="entry name" value="S4_RNA-bd"/>
</dbReference>
<dbReference type="PANTHER" id="PTHR11766:SF1">
    <property type="entry name" value="TYROSINE--TRNA LIGASE"/>
    <property type="match status" value="1"/>
</dbReference>
<evidence type="ECO:0000256" key="1">
    <source>
        <dbReference type="ARBA" id="ARBA00013160"/>
    </source>
</evidence>
<dbReference type="InterPro" id="IPR002307">
    <property type="entry name" value="Tyr-tRNA-ligase"/>
</dbReference>
<keyword evidence="7 11" id="KW-0030">Aminoacyl-tRNA synthetase</keyword>
<dbReference type="Gene3D" id="3.10.290.10">
    <property type="entry name" value="RNA-binding S4 domain"/>
    <property type="match status" value="1"/>
</dbReference>
<evidence type="ECO:0000256" key="3">
    <source>
        <dbReference type="ARBA" id="ARBA00022741"/>
    </source>
</evidence>
<evidence type="ECO:0000256" key="11">
    <source>
        <dbReference type="RuleBase" id="RU363036"/>
    </source>
</evidence>
<dbReference type="EC" id="6.1.1.1" evidence="1 9"/>
<evidence type="ECO:0000259" key="12">
    <source>
        <dbReference type="SMART" id="SM00363"/>
    </source>
</evidence>
<keyword evidence="4 11" id="KW-0067">ATP-binding</keyword>
<keyword evidence="5 10" id="KW-0694">RNA-binding</keyword>
<accession>A0A2G9Z6N5</accession>
<evidence type="ECO:0000256" key="5">
    <source>
        <dbReference type="ARBA" id="ARBA00022884"/>
    </source>
</evidence>
<comment type="catalytic activity">
    <reaction evidence="8">
        <text>tRNA(Tyr) + L-tyrosine + ATP = L-tyrosyl-tRNA(Tyr) + AMP + diphosphate + H(+)</text>
        <dbReference type="Rhea" id="RHEA:10220"/>
        <dbReference type="Rhea" id="RHEA-COMP:9706"/>
        <dbReference type="Rhea" id="RHEA-COMP:9707"/>
        <dbReference type="ChEBI" id="CHEBI:15378"/>
        <dbReference type="ChEBI" id="CHEBI:30616"/>
        <dbReference type="ChEBI" id="CHEBI:33019"/>
        <dbReference type="ChEBI" id="CHEBI:58315"/>
        <dbReference type="ChEBI" id="CHEBI:78442"/>
        <dbReference type="ChEBI" id="CHEBI:78536"/>
        <dbReference type="ChEBI" id="CHEBI:456215"/>
        <dbReference type="EC" id="6.1.1.1"/>
    </reaction>
</comment>
<evidence type="ECO:0000256" key="9">
    <source>
        <dbReference type="NCBIfam" id="TIGR00234"/>
    </source>
</evidence>
<evidence type="ECO:0000313" key="14">
    <source>
        <dbReference type="Proteomes" id="UP000231235"/>
    </source>
</evidence>
<evidence type="ECO:0000256" key="2">
    <source>
        <dbReference type="ARBA" id="ARBA00022598"/>
    </source>
</evidence>
<dbReference type="EMBL" id="PCRX01000047">
    <property type="protein sequence ID" value="PIP28826.1"/>
    <property type="molecule type" value="Genomic_DNA"/>
</dbReference>
<protein>
    <recommendedName>
        <fullName evidence="1 9">Tyrosine--tRNA ligase</fullName>
        <ecNumber evidence="1 9">6.1.1.1</ecNumber>
    </recommendedName>
</protein>
<sequence length="403" mass="46299">MNPKNQANQIKELLEKGVESIYPDKSYLEKLLASGKKLTVYQGFDPTADTLHIGNFVGLIKLKQFQDLGHRVIFLIGDYTAMIGDPDKRIVRKQLTYEQVIKNCKNYQAQASKILNFSGKNPVQLKYNSEWLSKLTFKDTLELLTNFTVQRILERDLFEQRIKSGNPLYLHEFMYPVMQAYDSVAMNVDGEIGGNDQTFNMLAGRDLMAKMKNKEKFVLTIKLLEDPSGKKMGKTEGNMITLNDSPKNMFGKIMSWPDTMIALGFELCTNYSLDKIEEIKKKLQDTKHNPRDLKAKLAKEIITFYHSKAEADKAEQEFNRIFRDKDTPTNMEKVFIMNIEYDLPELMASAQLVPSKSEAKRLIEQGGVTLNDKKITDWKKKVKPADNTVLKIGKRKFARLIIK</sequence>
<dbReference type="GO" id="GO:0006437">
    <property type="term" value="P:tyrosyl-tRNA aminoacylation"/>
    <property type="evidence" value="ECO:0007669"/>
    <property type="project" value="UniProtKB-UniRule"/>
</dbReference>
<comment type="similarity">
    <text evidence="11">Belongs to the class-I aminoacyl-tRNA synthetase family.</text>
</comment>
<evidence type="ECO:0000256" key="7">
    <source>
        <dbReference type="ARBA" id="ARBA00023146"/>
    </source>
</evidence>
<reference evidence="13 14" key="1">
    <citation type="submission" date="2017-09" db="EMBL/GenBank/DDBJ databases">
        <title>Depth-based differentiation of microbial function through sediment-hosted aquifers and enrichment of novel symbionts in the deep terrestrial subsurface.</title>
        <authorList>
            <person name="Probst A.J."/>
            <person name="Ladd B."/>
            <person name="Jarett J.K."/>
            <person name="Geller-Mcgrath D.E."/>
            <person name="Sieber C.M."/>
            <person name="Emerson J.B."/>
            <person name="Anantharaman K."/>
            <person name="Thomas B.C."/>
            <person name="Malmstrom R."/>
            <person name="Stieglmeier M."/>
            <person name="Klingl A."/>
            <person name="Woyke T."/>
            <person name="Ryan C.M."/>
            <person name="Banfield J.F."/>
        </authorList>
    </citation>
    <scope>NUCLEOTIDE SEQUENCE [LARGE SCALE GENOMIC DNA]</scope>
    <source>
        <strain evidence="13">CG23_combo_of_CG06-09_8_20_14_all_39_39</strain>
    </source>
</reference>
<gene>
    <name evidence="13" type="ORF">COX28_02535</name>
</gene>
<evidence type="ECO:0000256" key="6">
    <source>
        <dbReference type="ARBA" id="ARBA00022917"/>
    </source>
</evidence>
<proteinExistence type="inferred from homology"/>
<keyword evidence="6 11" id="KW-0648">Protein biosynthesis</keyword>
<dbReference type="Pfam" id="PF22421">
    <property type="entry name" value="SYY_C-terminal"/>
    <property type="match status" value="1"/>
</dbReference>
<dbReference type="InterPro" id="IPR036986">
    <property type="entry name" value="S4_RNA-bd_sf"/>
</dbReference>
<dbReference type="SUPFAM" id="SSF55174">
    <property type="entry name" value="Alpha-L RNA-binding motif"/>
    <property type="match status" value="1"/>
</dbReference>
<dbReference type="SMART" id="SM00363">
    <property type="entry name" value="S4"/>
    <property type="match status" value="1"/>
</dbReference>
<keyword evidence="2 11" id="KW-0436">Ligase</keyword>
<dbReference type="PANTHER" id="PTHR11766">
    <property type="entry name" value="TYROSYL-TRNA SYNTHETASE"/>
    <property type="match status" value="1"/>
</dbReference>
<evidence type="ECO:0000256" key="8">
    <source>
        <dbReference type="ARBA" id="ARBA00048248"/>
    </source>
</evidence>
<organism evidence="13 14">
    <name type="scientific">Candidatus Kuenenbacteria bacterium CG23_combo_of_CG06-09_8_20_14_all_39_39</name>
    <dbReference type="NCBI Taxonomy" id="1974623"/>
    <lineage>
        <taxon>Bacteria</taxon>
        <taxon>Candidatus Kueneniibacteriota</taxon>
    </lineage>
</organism>
<dbReference type="Proteomes" id="UP000231235">
    <property type="component" value="Unassembled WGS sequence"/>
</dbReference>
<comment type="caution">
    <text evidence="13">The sequence shown here is derived from an EMBL/GenBank/DDBJ whole genome shotgun (WGS) entry which is preliminary data.</text>
</comment>
<dbReference type="AlphaFoldDB" id="A0A2G9Z6N5"/>
<dbReference type="GO" id="GO:0005829">
    <property type="term" value="C:cytosol"/>
    <property type="evidence" value="ECO:0007669"/>
    <property type="project" value="TreeGrafter"/>
</dbReference>
<dbReference type="GO" id="GO:0003723">
    <property type="term" value="F:RNA binding"/>
    <property type="evidence" value="ECO:0007669"/>
    <property type="project" value="UniProtKB-KW"/>
</dbReference>
<dbReference type="PROSITE" id="PS50889">
    <property type="entry name" value="S4"/>
    <property type="match status" value="1"/>
</dbReference>
<dbReference type="GO" id="GO:0004831">
    <property type="term" value="F:tyrosine-tRNA ligase activity"/>
    <property type="evidence" value="ECO:0007669"/>
    <property type="project" value="UniProtKB-UniRule"/>
</dbReference>
<dbReference type="CDD" id="cd00165">
    <property type="entry name" value="S4"/>
    <property type="match status" value="1"/>
</dbReference>
<dbReference type="Gene3D" id="1.10.240.10">
    <property type="entry name" value="Tyrosyl-Transfer RNA Synthetase"/>
    <property type="match status" value="1"/>
</dbReference>
<dbReference type="InterPro" id="IPR001412">
    <property type="entry name" value="aa-tRNA-synth_I_CS"/>
</dbReference>
<name>A0A2G9Z6N5_9BACT</name>
<dbReference type="CDD" id="cd00805">
    <property type="entry name" value="TyrRS_core"/>
    <property type="match status" value="1"/>
</dbReference>
<feature type="domain" description="RNA-binding S4" evidence="12">
    <location>
        <begin position="343"/>
        <end position="401"/>
    </location>
</feature>